<dbReference type="PANTHER" id="PTHR30582">
    <property type="entry name" value="L,D-TRANSPEPTIDASE"/>
    <property type="match status" value="1"/>
</dbReference>
<evidence type="ECO:0000256" key="2">
    <source>
        <dbReference type="ARBA" id="ARBA00022475"/>
    </source>
</evidence>
<dbReference type="EMBL" id="BMQB01000010">
    <property type="protein sequence ID" value="GGK06426.1"/>
    <property type="molecule type" value="Genomic_DNA"/>
</dbReference>
<protein>
    <recommendedName>
        <fullName evidence="14">L,D-TPase catalytic domain-containing protein</fullName>
    </recommendedName>
</protein>
<evidence type="ECO:0000313" key="16">
    <source>
        <dbReference type="Proteomes" id="UP000649739"/>
    </source>
</evidence>
<dbReference type="Pfam" id="PF03734">
    <property type="entry name" value="YkuD"/>
    <property type="match status" value="1"/>
</dbReference>
<keyword evidence="16" id="KW-1185">Reference proteome</keyword>
<dbReference type="UniPathway" id="UPA00219"/>
<dbReference type="Gene3D" id="2.60.40.3780">
    <property type="match status" value="1"/>
</dbReference>
<keyword evidence="4" id="KW-0732">Signal</keyword>
<evidence type="ECO:0000256" key="8">
    <source>
        <dbReference type="ARBA" id="ARBA00023139"/>
    </source>
</evidence>
<dbReference type="Gene3D" id="2.60.40.3710">
    <property type="match status" value="1"/>
</dbReference>
<evidence type="ECO:0000256" key="12">
    <source>
        <dbReference type="ARBA" id="ARBA00060592"/>
    </source>
</evidence>
<keyword evidence="8" id="KW-0564">Palmitate</keyword>
<keyword evidence="11 13" id="KW-0961">Cell wall biogenesis/degradation</keyword>
<feature type="active site" description="Nucleophile" evidence="13">
    <location>
        <position position="335"/>
    </location>
</feature>
<evidence type="ECO:0000256" key="6">
    <source>
        <dbReference type="ARBA" id="ARBA00022984"/>
    </source>
</evidence>
<keyword evidence="3" id="KW-0808">Transferase</keyword>
<keyword evidence="2" id="KW-1003">Cell membrane</keyword>
<evidence type="ECO:0000256" key="4">
    <source>
        <dbReference type="ARBA" id="ARBA00022729"/>
    </source>
</evidence>
<dbReference type="GO" id="GO:0071972">
    <property type="term" value="F:peptidoglycan L,D-transpeptidase activity"/>
    <property type="evidence" value="ECO:0007669"/>
    <property type="project" value="TreeGrafter"/>
</dbReference>
<keyword evidence="6 13" id="KW-0573">Peptidoglycan synthesis</keyword>
<feature type="domain" description="L,D-TPase catalytic" evidence="14">
    <location>
        <begin position="237"/>
        <end position="359"/>
    </location>
</feature>
<organism evidence="15 16">
    <name type="scientific">Pilimelia anulata</name>
    <dbReference type="NCBI Taxonomy" id="53371"/>
    <lineage>
        <taxon>Bacteria</taxon>
        <taxon>Bacillati</taxon>
        <taxon>Actinomycetota</taxon>
        <taxon>Actinomycetes</taxon>
        <taxon>Micromonosporales</taxon>
        <taxon>Micromonosporaceae</taxon>
        <taxon>Pilimelia</taxon>
    </lineage>
</organism>
<sequence length="391" mass="41363">MVAVALVGVLAAGLAGCRGKGGEGGTGAGDPAVPQGPQLAAAVTAPAADATDVQPIMAVSFTTEQADRAEVAVVDGTGRAVPGKLTADGKRWVPSAPLRWGTKYTATVTATGADGKTATADSAFTVMRQPATLVNASSHLGDGAVVGVGMPLMIRFGRAIPEARRDDVQRRMTVTASPAQVGTWSWQDGQNVHYRPKVYWRAGTRVTYRVATRGLSLGGGWYGGNDLSVRLTIGASLIMTVDNKTKSMTVTKNGRVVRKMPVSLGKPKTPTSTGTMLIMDRLPKTVFDTRDELSPDEAYVTKIDWAQRLTWGGEFIHSAPWSVADQGKRNVSHGCVNLSPANAKWLFDQTKIGDVVTIRGTEVRLQQGNGWTDWNTSWAEYAKGSALPVAG</sequence>
<evidence type="ECO:0000313" key="15">
    <source>
        <dbReference type="EMBL" id="GGK06426.1"/>
    </source>
</evidence>
<dbReference type="InterPro" id="IPR050979">
    <property type="entry name" value="LD-transpeptidase"/>
</dbReference>
<evidence type="ECO:0000256" key="13">
    <source>
        <dbReference type="PROSITE-ProRule" id="PRU01373"/>
    </source>
</evidence>
<dbReference type="Pfam" id="PF17964">
    <property type="entry name" value="Big_10"/>
    <property type="match status" value="1"/>
</dbReference>
<keyword evidence="10" id="KW-0012">Acyltransferase</keyword>
<evidence type="ECO:0000256" key="7">
    <source>
        <dbReference type="ARBA" id="ARBA00023136"/>
    </source>
</evidence>
<accession>A0A8J3BF98</accession>
<dbReference type="CDD" id="cd16913">
    <property type="entry name" value="YkuD_like"/>
    <property type="match status" value="1"/>
</dbReference>
<keyword evidence="5 13" id="KW-0133">Cell shape</keyword>
<dbReference type="RefSeq" id="WP_229784275.1">
    <property type="nucleotide sequence ID" value="NZ_BMQB01000010.1"/>
</dbReference>
<dbReference type="Proteomes" id="UP000649739">
    <property type="component" value="Unassembled WGS sequence"/>
</dbReference>
<name>A0A8J3BF98_9ACTN</name>
<reference evidence="15" key="2">
    <citation type="submission" date="2020-09" db="EMBL/GenBank/DDBJ databases">
        <authorList>
            <person name="Sun Q."/>
            <person name="Ohkuma M."/>
        </authorList>
    </citation>
    <scope>NUCLEOTIDE SEQUENCE</scope>
    <source>
        <strain evidence="15">JCM 3090</strain>
    </source>
</reference>
<evidence type="ECO:0000256" key="9">
    <source>
        <dbReference type="ARBA" id="ARBA00023288"/>
    </source>
</evidence>
<feature type="active site" description="Proton donor/acceptor" evidence="13">
    <location>
        <position position="317"/>
    </location>
</feature>
<dbReference type="PROSITE" id="PS52029">
    <property type="entry name" value="LD_TPASE"/>
    <property type="match status" value="1"/>
</dbReference>
<dbReference type="GO" id="GO:0008360">
    <property type="term" value="P:regulation of cell shape"/>
    <property type="evidence" value="ECO:0007669"/>
    <property type="project" value="UniProtKB-UniRule"/>
</dbReference>
<dbReference type="InterPro" id="IPR038063">
    <property type="entry name" value="Transpep_catalytic_dom"/>
</dbReference>
<dbReference type="GO" id="GO:0016746">
    <property type="term" value="F:acyltransferase activity"/>
    <property type="evidence" value="ECO:0007669"/>
    <property type="project" value="UniProtKB-KW"/>
</dbReference>
<comment type="caution">
    <text evidence="15">The sequence shown here is derived from an EMBL/GenBank/DDBJ whole genome shotgun (WGS) entry which is preliminary data.</text>
</comment>
<evidence type="ECO:0000259" key="14">
    <source>
        <dbReference type="PROSITE" id="PS52029"/>
    </source>
</evidence>
<dbReference type="GO" id="GO:0018104">
    <property type="term" value="P:peptidoglycan-protein cross-linking"/>
    <property type="evidence" value="ECO:0007669"/>
    <property type="project" value="TreeGrafter"/>
</dbReference>
<evidence type="ECO:0000256" key="11">
    <source>
        <dbReference type="ARBA" id="ARBA00023316"/>
    </source>
</evidence>
<dbReference type="Gene3D" id="2.40.440.10">
    <property type="entry name" value="L,D-transpeptidase catalytic domain-like"/>
    <property type="match status" value="1"/>
</dbReference>
<comment type="pathway">
    <text evidence="1 13">Cell wall biogenesis; peptidoglycan biosynthesis.</text>
</comment>
<dbReference type="GO" id="GO:0071555">
    <property type="term" value="P:cell wall organization"/>
    <property type="evidence" value="ECO:0007669"/>
    <property type="project" value="UniProtKB-UniRule"/>
</dbReference>
<dbReference type="CDD" id="cd13432">
    <property type="entry name" value="LDT_IgD_like_2"/>
    <property type="match status" value="1"/>
</dbReference>
<keyword evidence="7" id="KW-0472">Membrane</keyword>
<dbReference type="InterPro" id="IPR005490">
    <property type="entry name" value="LD_TPept_cat_dom"/>
</dbReference>
<evidence type="ECO:0000256" key="5">
    <source>
        <dbReference type="ARBA" id="ARBA00022960"/>
    </source>
</evidence>
<comment type="pathway">
    <text evidence="12">Glycan biosynthesis.</text>
</comment>
<evidence type="ECO:0000256" key="10">
    <source>
        <dbReference type="ARBA" id="ARBA00023315"/>
    </source>
</evidence>
<dbReference type="GO" id="GO:0005576">
    <property type="term" value="C:extracellular region"/>
    <property type="evidence" value="ECO:0007669"/>
    <property type="project" value="TreeGrafter"/>
</dbReference>
<proteinExistence type="predicted"/>
<dbReference type="AlphaFoldDB" id="A0A8J3BF98"/>
<evidence type="ECO:0000256" key="3">
    <source>
        <dbReference type="ARBA" id="ARBA00022679"/>
    </source>
</evidence>
<evidence type="ECO:0000256" key="1">
    <source>
        <dbReference type="ARBA" id="ARBA00004752"/>
    </source>
</evidence>
<dbReference type="PANTHER" id="PTHR30582:SF2">
    <property type="entry name" value="L,D-TRANSPEPTIDASE YCIB-RELATED"/>
    <property type="match status" value="1"/>
</dbReference>
<dbReference type="SUPFAM" id="SSF141523">
    <property type="entry name" value="L,D-transpeptidase catalytic domain-like"/>
    <property type="match status" value="1"/>
</dbReference>
<reference evidence="15" key="1">
    <citation type="journal article" date="2014" name="Int. J. Syst. Evol. Microbiol.">
        <title>Complete genome sequence of Corynebacterium casei LMG S-19264T (=DSM 44701T), isolated from a smear-ripened cheese.</title>
        <authorList>
            <consortium name="US DOE Joint Genome Institute (JGI-PGF)"/>
            <person name="Walter F."/>
            <person name="Albersmeier A."/>
            <person name="Kalinowski J."/>
            <person name="Ruckert C."/>
        </authorList>
    </citation>
    <scope>NUCLEOTIDE SEQUENCE</scope>
    <source>
        <strain evidence="15">JCM 3090</strain>
    </source>
</reference>
<keyword evidence="9" id="KW-0449">Lipoprotein</keyword>
<dbReference type="FunFam" id="2.40.440.10:FF:000005">
    <property type="entry name" value="L,D-transpeptidase 2"/>
    <property type="match status" value="1"/>
</dbReference>
<gene>
    <name evidence="15" type="ORF">GCM10010123_40310</name>
</gene>
<dbReference type="InterPro" id="IPR041280">
    <property type="entry name" value="Big_10"/>
</dbReference>